<keyword evidence="2" id="KW-1185">Reference proteome</keyword>
<evidence type="ECO:0000313" key="2">
    <source>
        <dbReference type="Proteomes" id="UP000037035"/>
    </source>
</evidence>
<protein>
    <submittedName>
        <fullName evidence="1">Uncharacterized protein</fullName>
    </submittedName>
</protein>
<dbReference type="EMBL" id="LAVV01007378">
    <property type="protein sequence ID" value="KNZ56140.1"/>
    <property type="molecule type" value="Genomic_DNA"/>
</dbReference>
<comment type="caution">
    <text evidence="1">The sequence shown here is derived from an EMBL/GenBank/DDBJ whole genome shotgun (WGS) entry which is preliminary data.</text>
</comment>
<reference evidence="1 2" key="1">
    <citation type="submission" date="2015-08" db="EMBL/GenBank/DDBJ databases">
        <title>Next Generation Sequencing and Analysis of the Genome of Puccinia sorghi L Schw, the Causal Agent of Maize Common Rust.</title>
        <authorList>
            <person name="Rochi L."/>
            <person name="Burguener G."/>
            <person name="Darino M."/>
            <person name="Turjanski A."/>
            <person name="Kreff E."/>
            <person name="Dieguez M.J."/>
            <person name="Sacco F."/>
        </authorList>
    </citation>
    <scope>NUCLEOTIDE SEQUENCE [LARGE SCALE GENOMIC DNA]</scope>
    <source>
        <strain evidence="1 2">RO10H11247</strain>
    </source>
</reference>
<organism evidence="1 2">
    <name type="scientific">Puccinia sorghi</name>
    <dbReference type="NCBI Taxonomy" id="27349"/>
    <lineage>
        <taxon>Eukaryota</taxon>
        <taxon>Fungi</taxon>
        <taxon>Dikarya</taxon>
        <taxon>Basidiomycota</taxon>
        <taxon>Pucciniomycotina</taxon>
        <taxon>Pucciniomycetes</taxon>
        <taxon>Pucciniales</taxon>
        <taxon>Pucciniaceae</taxon>
        <taxon>Puccinia</taxon>
    </lineage>
</organism>
<dbReference type="STRING" id="27349.A0A0L6V7P6"/>
<dbReference type="PANTHER" id="PTHR31912:SF34">
    <property type="entry name" value="NOTOCHORD-RELATED PROTEIN"/>
    <property type="match status" value="1"/>
</dbReference>
<accession>A0A0L6V7P6</accession>
<dbReference type="Proteomes" id="UP000037035">
    <property type="component" value="Unassembled WGS sequence"/>
</dbReference>
<sequence>MTFLLDGSLDAPVEILHVFLLGILAQVIASWEAFNISLLNISSIQLQYLVQHFSSLVGKEFKIILQTAPFFLYQFMNDSQKNLWISLGQLSAYLFQTTIHNMSKSLAELRKHIFLYVSITPHTRCVRVKILPATQDSYLIKTTLLHPIPDIFLHHLIKILAQWHLPDSIARFGVSLLSTKHFESFNGVLRNASVHSNWHQTVRDLALSFLNYQAFHLVLSNAQLYNYKTHMAFHASNQVIEILWDNLLIQKSMGYNQLMIFQLQLSDTSQTSFKLCLLNNVLFFMQISPRTPLCQETIEHVD</sequence>
<proteinExistence type="predicted"/>
<gene>
    <name evidence="1" type="ORF">VP01_2488g2</name>
</gene>
<name>A0A0L6V7P6_9BASI</name>
<dbReference type="PANTHER" id="PTHR31912">
    <property type="entry name" value="IP13529P"/>
    <property type="match status" value="1"/>
</dbReference>
<dbReference type="VEuPathDB" id="FungiDB:VP01_2488g2"/>
<evidence type="ECO:0000313" key="1">
    <source>
        <dbReference type="EMBL" id="KNZ56140.1"/>
    </source>
</evidence>
<dbReference type="OrthoDB" id="2506745at2759"/>
<dbReference type="AlphaFoldDB" id="A0A0L6V7P6"/>